<evidence type="ECO:0000313" key="1">
    <source>
        <dbReference type="EMBL" id="KAJ7339301.1"/>
    </source>
</evidence>
<keyword evidence="2" id="KW-1185">Reference proteome</keyword>
<protein>
    <submittedName>
        <fullName evidence="1">Uncharacterized protein</fullName>
    </submittedName>
</protein>
<sequence>MSPSSSGGIMWTCLMRALERSPHLTQCVRTFTVHIEWDRPPMSAIFSRICFFPFTHLTTLDFTFRGDFEDALAGLRQLVGLSTLVRARIACIFSDSDDFIHIWDPRSSMATIRHVELECWEPRAAVPQGAFLLPAKPPSPSRRCTW</sequence>
<proteinExistence type="predicted"/>
<accession>A0AAD6ZUC9</accession>
<organism evidence="1 2">
    <name type="scientific">Mycena albidolilacea</name>
    <dbReference type="NCBI Taxonomy" id="1033008"/>
    <lineage>
        <taxon>Eukaryota</taxon>
        <taxon>Fungi</taxon>
        <taxon>Dikarya</taxon>
        <taxon>Basidiomycota</taxon>
        <taxon>Agaricomycotina</taxon>
        <taxon>Agaricomycetes</taxon>
        <taxon>Agaricomycetidae</taxon>
        <taxon>Agaricales</taxon>
        <taxon>Marasmiineae</taxon>
        <taxon>Mycenaceae</taxon>
        <taxon>Mycena</taxon>
    </lineage>
</organism>
<name>A0AAD6ZUC9_9AGAR</name>
<gene>
    <name evidence="1" type="ORF">DFH08DRAFT_964326</name>
</gene>
<dbReference type="EMBL" id="JARIHO010000028">
    <property type="protein sequence ID" value="KAJ7339301.1"/>
    <property type="molecule type" value="Genomic_DNA"/>
</dbReference>
<dbReference type="Proteomes" id="UP001218218">
    <property type="component" value="Unassembled WGS sequence"/>
</dbReference>
<evidence type="ECO:0000313" key="2">
    <source>
        <dbReference type="Proteomes" id="UP001218218"/>
    </source>
</evidence>
<comment type="caution">
    <text evidence="1">The sequence shown here is derived from an EMBL/GenBank/DDBJ whole genome shotgun (WGS) entry which is preliminary data.</text>
</comment>
<reference evidence="1" key="1">
    <citation type="submission" date="2023-03" db="EMBL/GenBank/DDBJ databases">
        <title>Massive genome expansion in bonnet fungi (Mycena s.s.) driven by repeated elements and novel gene families across ecological guilds.</title>
        <authorList>
            <consortium name="Lawrence Berkeley National Laboratory"/>
            <person name="Harder C.B."/>
            <person name="Miyauchi S."/>
            <person name="Viragh M."/>
            <person name="Kuo A."/>
            <person name="Thoen E."/>
            <person name="Andreopoulos B."/>
            <person name="Lu D."/>
            <person name="Skrede I."/>
            <person name="Drula E."/>
            <person name="Henrissat B."/>
            <person name="Morin E."/>
            <person name="Kohler A."/>
            <person name="Barry K."/>
            <person name="LaButti K."/>
            <person name="Morin E."/>
            <person name="Salamov A."/>
            <person name="Lipzen A."/>
            <person name="Mereny Z."/>
            <person name="Hegedus B."/>
            <person name="Baldrian P."/>
            <person name="Stursova M."/>
            <person name="Weitz H."/>
            <person name="Taylor A."/>
            <person name="Grigoriev I.V."/>
            <person name="Nagy L.G."/>
            <person name="Martin F."/>
            <person name="Kauserud H."/>
        </authorList>
    </citation>
    <scope>NUCLEOTIDE SEQUENCE</scope>
    <source>
        <strain evidence="1">CBHHK002</strain>
    </source>
</reference>
<dbReference type="AlphaFoldDB" id="A0AAD6ZUC9"/>